<reference evidence="2" key="2">
    <citation type="submission" date="2019-07" db="EMBL/GenBank/DDBJ databases">
        <authorList>
            <person name="Buck C."/>
            <person name="Tisza M."/>
        </authorList>
    </citation>
    <scope>NUCLEOTIDE SEQUENCE</scope>
    <source>
        <strain evidence="2">4096</strain>
    </source>
</reference>
<organism evidence="2 3">
    <name type="scientific">Tilapia adomavirus 2</name>
    <dbReference type="NCBI Taxonomy" id="2597804"/>
    <lineage>
        <taxon>Viruses</taxon>
        <taxon>Adomaviruses</taxon>
    </lineage>
</organism>
<evidence type="ECO:0000313" key="3">
    <source>
        <dbReference type="Proteomes" id="UP001226928"/>
    </source>
</evidence>
<proteinExistence type="predicted"/>
<dbReference type="Proteomes" id="UP001226928">
    <property type="component" value="Segment"/>
</dbReference>
<evidence type="ECO:0000256" key="1">
    <source>
        <dbReference type="SAM" id="MobiDB-lite"/>
    </source>
</evidence>
<protein>
    <submittedName>
        <fullName evidence="2">LO4</fullName>
    </submittedName>
</protein>
<sequence length="77" mass="8260">MLPTVLVFLDGTPQLLTVADLMKLSQCSHNHDPPQNKTQADDVSSSSSEDEDEGCGKTEGKVNCVNGVKTVQRRGSD</sequence>
<dbReference type="EMBL" id="BK010892">
    <property type="protein sequence ID" value="DAC80320.1"/>
    <property type="molecule type" value="Genomic_DNA"/>
</dbReference>
<evidence type="ECO:0000313" key="2">
    <source>
        <dbReference type="EMBL" id="DAC80320.1"/>
    </source>
</evidence>
<name>A0A5H3CKU8_9VIRU</name>
<reference evidence="2" key="1">
    <citation type="journal article" date="2019" name="J. ISSAAS">
        <title>Identification of 'Missing Link' Families of Small DNA Tumor Viruses.</title>
        <authorList>
            <person name="Welch N.L."/>
            <person name="Tisza M.J."/>
            <person name="Belford A."/>
            <person name="Pastrana D.V."/>
            <person name="Pang Y.-Y.S."/>
            <person name="Schiller J.T."/>
            <person name="An P."/>
            <person name="Cantalupo P.G."/>
            <person name="Pipas J.M."/>
            <person name="Koda S."/>
            <person name="Subramaniam K."/>
            <person name="Waltzek T.B."/>
            <person name="Bian C."/>
            <person name="Shi Q."/>
            <person name="Ruan Z."/>
            <person name="Ng T.F.-F."/>
            <person name="Starrett G.J."/>
            <person name="Buck C.B."/>
        </authorList>
    </citation>
    <scope>NUCLEOTIDE SEQUENCE</scope>
    <source>
        <strain evidence="2">4096</strain>
    </source>
</reference>
<accession>A0A5H3CKU8</accession>
<feature type="region of interest" description="Disordered" evidence="1">
    <location>
        <begin position="26"/>
        <end position="60"/>
    </location>
</feature>